<evidence type="ECO:0000313" key="2">
    <source>
        <dbReference type="EMBL" id="EMN91327.1"/>
    </source>
</evidence>
<accession>M6QR72</accession>
<dbReference type="SUPFAM" id="SSF53098">
    <property type="entry name" value="Ribonuclease H-like"/>
    <property type="match status" value="1"/>
</dbReference>
<dbReference type="InterPro" id="IPR036397">
    <property type="entry name" value="RNaseH_sf"/>
</dbReference>
<protein>
    <recommendedName>
        <fullName evidence="1">Integrase catalytic domain-containing protein</fullName>
    </recommendedName>
</protein>
<gene>
    <name evidence="2" type="ORF">LEP1GSC108_3293</name>
</gene>
<dbReference type="PROSITE" id="PS50994">
    <property type="entry name" value="INTEGRASE"/>
    <property type="match status" value="1"/>
</dbReference>
<evidence type="ECO:0000313" key="3">
    <source>
        <dbReference type="Proteomes" id="UP000012118"/>
    </source>
</evidence>
<dbReference type="AlphaFoldDB" id="M6QR72"/>
<evidence type="ECO:0000259" key="1">
    <source>
        <dbReference type="PROSITE" id="PS50994"/>
    </source>
</evidence>
<dbReference type="Proteomes" id="UP000012118">
    <property type="component" value="Unassembled WGS sequence"/>
</dbReference>
<dbReference type="EMBL" id="AHNU02000034">
    <property type="protein sequence ID" value="EMN91327.1"/>
    <property type="molecule type" value="Genomic_DNA"/>
</dbReference>
<dbReference type="PANTHER" id="PTHR35004:SF7">
    <property type="entry name" value="INTEGRASE PROTEIN"/>
    <property type="match status" value="1"/>
</dbReference>
<keyword evidence="3" id="KW-1185">Reference proteome</keyword>
<feature type="domain" description="Integrase catalytic" evidence="1">
    <location>
        <begin position="152"/>
        <end position="367"/>
    </location>
</feature>
<dbReference type="InterPro" id="IPR012337">
    <property type="entry name" value="RNaseH-like_sf"/>
</dbReference>
<dbReference type="InterPro" id="IPR001584">
    <property type="entry name" value="Integrase_cat-core"/>
</dbReference>
<reference evidence="2 3" key="1">
    <citation type="submission" date="2013-01" db="EMBL/GenBank/DDBJ databases">
        <authorList>
            <person name="Harkins D.M."/>
            <person name="Durkin A.S."/>
            <person name="Brinkac L.M."/>
            <person name="Haft D.H."/>
            <person name="Selengut J.D."/>
            <person name="Sanka R."/>
            <person name="DePew J."/>
            <person name="Purushe J."/>
            <person name="Chanthongthip A."/>
            <person name="Lattana O."/>
            <person name="Phetsouvanh R."/>
            <person name="Newton P.N."/>
            <person name="Vinetz J.M."/>
            <person name="Sutton G.G."/>
            <person name="Nierman W.C."/>
            <person name="Fouts D.E."/>
        </authorList>
    </citation>
    <scope>NUCLEOTIDE SEQUENCE [LARGE SCALE GENOMIC DNA]</scope>
    <source>
        <strain evidence="2 3">UI 13098</strain>
    </source>
</reference>
<sequence length="567" mass="64808">MARREIDIIILNERHTMWKNAERREEKLNVVSTLAEQFGVSTGTVYARFREIENGVKRTVVAGYSGKPQTRKRKEQLDEERSHILSIALIKRGGKVGRQGYGTSTELAITAAENEGLIPKGKYTRSTVDRLLNEYGISTKLIDTPTVSTELLSRYPNHCWFLDATVKNHYFLNIEKSRIDYRDDIKYDASHGMDILEKNSLKRIWDYFIVDNYSKAYLKMTFAPDPKTPGARNGGENTADWIHFLTWAMMEKEDRRIPIHGIPKLIFCDKGSGLNSDQMKTFLGRLGIEIRTHLPGHASAKGAVEARIGGYKRTFGVTINRNRIYSLQELQDLDNRYLMFDNKKRGSFEKWMNGTRDNPVLKVTRKNIQDALVTEMTKTITAYGTILINKEEFFVSAEIPKGTKVSVFTNFEGKRCAQTDDGNIYLVQSHGKIKRDIENYEILDGKGADVRETELHQLRKVIQTTARKFKEKIKPESYLSETNIAFFPAQGEDAETHVAMAPDKVLKVEEAIMYVYKETGFTADEIGEEDVQNMETVFGKMIEQFGYVPSEILYKIVNIYLNTGTEG</sequence>
<organism evidence="2 3">
    <name type="scientific">Leptospira weilii str. UI 13098</name>
    <dbReference type="NCBI Taxonomy" id="1088542"/>
    <lineage>
        <taxon>Bacteria</taxon>
        <taxon>Pseudomonadati</taxon>
        <taxon>Spirochaetota</taxon>
        <taxon>Spirochaetia</taxon>
        <taxon>Leptospirales</taxon>
        <taxon>Leptospiraceae</taxon>
        <taxon>Leptospira</taxon>
    </lineage>
</organism>
<name>M6QR72_9LEPT</name>
<dbReference type="Gene3D" id="3.30.420.10">
    <property type="entry name" value="Ribonuclease H-like superfamily/Ribonuclease H"/>
    <property type="match status" value="1"/>
</dbReference>
<dbReference type="PANTHER" id="PTHR35004">
    <property type="entry name" value="TRANSPOSASE RV3428C-RELATED"/>
    <property type="match status" value="1"/>
</dbReference>
<dbReference type="GO" id="GO:0003676">
    <property type="term" value="F:nucleic acid binding"/>
    <property type="evidence" value="ECO:0007669"/>
    <property type="project" value="InterPro"/>
</dbReference>
<proteinExistence type="predicted"/>
<dbReference type="GO" id="GO:0015074">
    <property type="term" value="P:DNA integration"/>
    <property type="evidence" value="ECO:0007669"/>
    <property type="project" value="InterPro"/>
</dbReference>
<comment type="caution">
    <text evidence="2">The sequence shown here is derived from an EMBL/GenBank/DDBJ whole genome shotgun (WGS) entry which is preliminary data.</text>
</comment>